<protein>
    <submittedName>
        <fullName evidence="2">Nuclear transport factor 2 family protein</fullName>
    </submittedName>
</protein>
<feature type="domain" description="SnoaL-like" evidence="1">
    <location>
        <begin position="9"/>
        <end position="110"/>
    </location>
</feature>
<dbReference type="Proteomes" id="UP000247602">
    <property type="component" value="Unassembled WGS sequence"/>
</dbReference>
<dbReference type="SUPFAM" id="SSF54427">
    <property type="entry name" value="NTF2-like"/>
    <property type="match status" value="1"/>
</dbReference>
<accession>A0A323VA87</accession>
<dbReference type="OrthoDB" id="9808719at2"/>
<evidence type="ECO:0000259" key="1">
    <source>
        <dbReference type="Pfam" id="PF12680"/>
    </source>
</evidence>
<sequence length="117" mass="12341">MPTVAELLERMLDGVFNEPDPQRRAAVIAEVFSEDVVFVDDEQAVTGRDALAATVTGLLAQGPGFVFTPAGPFRGVGDLGMRPWSLGPPGAAPVLGGLDVAQVVDGRIARLWTVLDR</sequence>
<dbReference type="Pfam" id="PF12680">
    <property type="entry name" value="SnoaL_2"/>
    <property type="match status" value="1"/>
</dbReference>
<keyword evidence="3" id="KW-1185">Reference proteome</keyword>
<dbReference type="EMBL" id="QKNV01000068">
    <property type="protein sequence ID" value="PZA21752.1"/>
    <property type="molecule type" value="Genomic_DNA"/>
</dbReference>
<evidence type="ECO:0000313" key="2">
    <source>
        <dbReference type="EMBL" id="PZA21752.1"/>
    </source>
</evidence>
<proteinExistence type="predicted"/>
<dbReference type="AlphaFoldDB" id="A0A323VA87"/>
<comment type="caution">
    <text evidence="2">The sequence shown here is derived from an EMBL/GenBank/DDBJ whole genome shotgun (WGS) entry which is preliminary data.</text>
</comment>
<dbReference type="Gene3D" id="3.10.450.50">
    <property type="match status" value="1"/>
</dbReference>
<organism evidence="2 3">
    <name type="scientific">Modestobacter versicolor</name>
    <dbReference type="NCBI Taxonomy" id="429133"/>
    <lineage>
        <taxon>Bacteria</taxon>
        <taxon>Bacillati</taxon>
        <taxon>Actinomycetota</taxon>
        <taxon>Actinomycetes</taxon>
        <taxon>Geodermatophilales</taxon>
        <taxon>Geodermatophilaceae</taxon>
        <taxon>Modestobacter</taxon>
    </lineage>
</organism>
<reference evidence="2 3" key="1">
    <citation type="submission" date="2018-06" db="EMBL/GenBank/DDBJ databases">
        <title>Draft genome sequence of Modestobacter versicolor CP153-2.</title>
        <authorList>
            <person name="Gundlapally S.R."/>
        </authorList>
    </citation>
    <scope>NUCLEOTIDE SEQUENCE [LARGE SCALE GENOMIC DNA]</scope>
    <source>
        <strain evidence="2 3">CP153-2</strain>
    </source>
</reference>
<name>A0A323VA87_9ACTN</name>
<gene>
    <name evidence="2" type="ORF">DMO24_08645</name>
</gene>
<dbReference type="InterPro" id="IPR037401">
    <property type="entry name" value="SnoaL-like"/>
</dbReference>
<dbReference type="InterPro" id="IPR032710">
    <property type="entry name" value="NTF2-like_dom_sf"/>
</dbReference>
<evidence type="ECO:0000313" key="3">
    <source>
        <dbReference type="Proteomes" id="UP000247602"/>
    </source>
</evidence>